<reference evidence="2 3" key="1">
    <citation type="journal article" date="2020" name="Genomics">
        <title>Complete, high-quality genomes from long-read metagenomic sequencing of two wolf lichen thalli reveals enigmatic genome architecture.</title>
        <authorList>
            <person name="McKenzie S.K."/>
            <person name="Walston R.F."/>
            <person name="Allen J.L."/>
        </authorList>
    </citation>
    <scope>NUCLEOTIDE SEQUENCE [LARGE SCALE GENOMIC DNA]</scope>
    <source>
        <strain evidence="2">WasteWater1</strain>
    </source>
</reference>
<organism evidence="2 3">
    <name type="scientific">Letharia lupina</name>
    <dbReference type="NCBI Taxonomy" id="560253"/>
    <lineage>
        <taxon>Eukaryota</taxon>
        <taxon>Fungi</taxon>
        <taxon>Dikarya</taxon>
        <taxon>Ascomycota</taxon>
        <taxon>Pezizomycotina</taxon>
        <taxon>Lecanoromycetes</taxon>
        <taxon>OSLEUM clade</taxon>
        <taxon>Lecanoromycetidae</taxon>
        <taxon>Lecanorales</taxon>
        <taxon>Lecanorineae</taxon>
        <taxon>Parmeliaceae</taxon>
        <taxon>Letharia</taxon>
    </lineage>
</organism>
<feature type="region of interest" description="Disordered" evidence="1">
    <location>
        <begin position="460"/>
        <end position="483"/>
    </location>
</feature>
<dbReference type="AlphaFoldDB" id="A0A8H6CG93"/>
<keyword evidence="3" id="KW-1185">Reference proteome</keyword>
<protein>
    <submittedName>
        <fullName evidence="2">Uncharacterized protein</fullName>
    </submittedName>
</protein>
<feature type="compositionally biased region" description="Acidic residues" evidence="1">
    <location>
        <begin position="460"/>
        <end position="470"/>
    </location>
</feature>
<accession>A0A8H6CG93</accession>
<gene>
    <name evidence="2" type="ORF">HO133_000733</name>
</gene>
<comment type="caution">
    <text evidence="2">The sequence shown here is derived from an EMBL/GenBank/DDBJ whole genome shotgun (WGS) entry which is preliminary data.</text>
</comment>
<dbReference type="RefSeq" id="XP_037152032.1">
    <property type="nucleotide sequence ID" value="XM_037291670.1"/>
</dbReference>
<name>A0A8H6CG93_9LECA</name>
<evidence type="ECO:0000313" key="2">
    <source>
        <dbReference type="EMBL" id="KAF6222686.1"/>
    </source>
</evidence>
<evidence type="ECO:0000313" key="3">
    <source>
        <dbReference type="Proteomes" id="UP000593566"/>
    </source>
</evidence>
<evidence type="ECO:0000256" key="1">
    <source>
        <dbReference type="SAM" id="MobiDB-lite"/>
    </source>
</evidence>
<dbReference type="GeneID" id="59329151"/>
<proteinExistence type="predicted"/>
<sequence>MLVLELDLGTVELEEGGAVAVVVGFVLELDLGTVELEEGAAVAVVVGFVLELDPRTVELEEGAAVAVVVGFVLELDPRTVELEEGAAVAVVVGFVLELDPRTVELEEGVAVAVAVVVGFVLDLDPRTVELERAALEEGLKPDSVELEDPLEKEEEFAETEDELEVGISLDEGALEEIVDDVMDAAALRDALDDDIDAGIAEALVDRGEIVLLGNVLDGVKKLAVDVELAEAKDVPDIGIDVAGVEDVLRIDVELKGVETMMDEGVEPTAAEYVLDVGVEVAGLGPALEENVKVAAADEVLAGVELPGVEDELADAELEDTFDVDVETEKFADVLVVAEYPISEDELDMGMDVLESPEFGVELGDVPDKMVFPNERVDIGALETGETAEDEDGVDVVEPRDALNGAALPANRVELDVAAEDVSEGTVLSGNVIEPEDALGERSLSSKIVVVSVKVAEAEEVSGEEIAEEPPDVGASAGGSADTSEDEMALGSLYARTTTSGIRDVLNVDVVSEVELGSVLVRYVLYVELRYVLETELLELKLDVKVAKSVLETDMTRFVLDDRLSSDFDTRLLKSVLEVELEFILDDRLLRPVLKVRLEFALNVRLLEPVFEVELESELDVELLAIVFDVELEEGLGADVPASVFDVELKALLLEVESRLVLNVELLVSVVEVVVPGSTLRVELIESVLAVELKAKARANPTAIAASALDVELLEIVLESGLEPARSEVELDPVVVIEEDPFEERILRVDDVMETNFVLEEVLPGSVVEEVLNPRPELEAMLPKPVLNDVLPWSASEVLEELLERVPESMLEVLFFKVGPDIGIMLDAEPMLEKAVVSRAVLEEMLMGIVV</sequence>
<dbReference type="Proteomes" id="UP000593566">
    <property type="component" value="Unassembled WGS sequence"/>
</dbReference>
<dbReference type="EMBL" id="JACCJB010000011">
    <property type="protein sequence ID" value="KAF6222686.1"/>
    <property type="molecule type" value="Genomic_DNA"/>
</dbReference>